<dbReference type="Pfam" id="PF01061">
    <property type="entry name" value="ABC2_membrane"/>
    <property type="match status" value="1"/>
</dbReference>
<name>A0A0D2JIJ9_9CHLO</name>
<feature type="domain" description="ABC transporter" evidence="10">
    <location>
        <begin position="132"/>
        <end position="383"/>
    </location>
</feature>
<dbReference type="InterPro" id="IPR027417">
    <property type="entry name" value="P-loop_NTPase"/>
</dbReference>
<gene>
    <name evidence="11" type="ORF">MNEG_8821</name>
</gene>
<dbReference type="CDD" id="cd03213">
    <property type="entry name" value="ABCG_EPDR"/>
    <property type="match status" value="1"/>
</dbReference>
<evidence type="ECO:0000256" key="1">
    <source>
        <dbReference type="ARBA" id="ARBA00004141"/>
    </source>
</evidence>
<keyword evidence="12" id="KW-1185">Reference proteome</keyword>
<dbReference type="GeneID" id="25741696"/>
<protein>
    <recommendedName>
        <fullName evidence="10">ABC transporter domain-containing protein</fullName>
    </recommendedName>
</protein>
<dbReference type="GO" id="GO:0016887">
    <property type="term" value="F:ATP hydrolysis activity"/>
    <property type="evidence" value="ECO:0007669"/>
    <property type="project" value="InterPro"/>
</dbReference>
<evidence type="ECO:0000256" key="4">
    <source>
        <dbReference type="ARBA" id="ARBA00022741"/>
    </source>
</evidence>
<keyword evidence="5" id="KW-0067">ATP-binding</keyword>
<organism evidence="11 12">
    <name type="scientific">Monoraphidium neglectum</name>
    <dbReference type="NCBI Taxonomy" id="145388"/>
    <lineage>
        <taxon>Eukaryota</taxon>
        <taxon>Viridiplantae</taxon>
        <taxon>Chlorophyta</taxon>
        <taxon>core chlorophytes</taxon>
        <taxon>Chlorophyceae</taxon>
        <taxon>CS clade</taxon>
        <taxon>Sphaeropleales</taxon>
        <taxon>Selenastraceae</taxon>
        <taxon>Monoraphidium</taxon>
    </lineage>
</organism>
<dbReference type="AlphaFoldDB" id="A0A0D2JIJ9"/>
<evidence type="ECO:0000313" key="11">
    <source>
        <dbReference type="EMBL" id="KIY99142.1"/>
    </source>
</evidence>
<dbReference type="InterPro" id="IPR003593">
    <property type="entry name" value="AAA+_ATPase"/>
</dbReference>
<dbReference type="PROSITE" id="PS00211">
    <property type="entry name" value="ABC_TRANSPORTER_1"/>
    <property type="match status" value="1"/>
</dbReference>
<keyword evidence="3 9" id="KW-0812">Transmembrane</keyword>
<dbReference type="GO" id="GO:0005524">
    <property type="term" value="F:ATP binding"/>
    <property type="evidence" value="ECO:0007669"/>
    <property type="project" value="UniProtKB-KW"/>
</dbReference>
<dbReference type="SUPFAM" id="SSF52540">
    <property type="entry name" value="P-loop containing nucleoside triphosphate hydrolases"/>
    <property type="match status" value="1"/>
</dbReference>
<evidence type="ECO:0000259" key="10">
    <source>
        <dbReference type="PROSITE" id="PS50893"/>
    </source>
</evidence>
<dbReference type="PANTHER" id="PTHR48041:SF139">
    <property type="entry name" value="PROTEIN SCARLET"/>
    <property type="match status" value="1"/>
</dbReference>
<dbReference type="SMART" id="SM00382">
    <property type="entry name" value="AAA"/>
    <property type="match status" value="1"/>
</dbReference>
<feature type="region of interest" description="Disordered" evidence="8">
    <location>
        <begin position="52"/>
        <end position="111"/>
    </location>
</feature>
<dbReference type="InterPro" id="IPR003439">
    <property type="entry name" value="ABC_transporter-like_ATP-bd"/>
</dbReference>
<feature type="compositionally biased region" description="Basic and acidic residues" evidence="8">
    <location>
        <begin position="60"/>
        <end position="70"/>
    </location>
</feature>
<sequence length="591" mass="62919">MAVEASGPLTALWVTVLALSVLYIAVFLAIAYFNAHPEAIHAMRQLQLRMRRHGSAGRPGEGRAPERRGGAADASVDGLEDGTPASSGGSPRKLRQGAPEHAVDDGDASAADECSAEAAAAAAPLHAQAVDLEWRSLSLSVAGGGGRRQILREIYGAAAPGELQALMGPSGAGKSTLLDVLAMRVRSSRTLAVEGAVLVNGRPRREQQFSKISAYVPQHDNFVPTMTADETVGFYAAVILPPSTSAQDRADRCQGVLRLMGLTAQRHTLVGGRLPGGIALRGLSGGERRRLAIAAGVVAGPSLVFLDEPTTGLDSFAALSVSRFMRRTADGGHTLLASLHQPRAAIWSLFDKVTLLSQGRLMFHGAARDMVPWFQGLGYAFDARLHGSAPDWALDLVTLGFTKRGRAWDDGQAENGRADQGEGGAAGKQQHVHTRVAAGSSGAAHDPLSLRLRRLQRHYRALLWREAVSLVRNPADVAGRMAMFAFVGVLNGLALYGIISFYMYMPFIFMGLFWSDRTFFLSDAAARLYSPAAYYAAKARTAVTAVLPFNIASALSFQLITYGMTGLRHGAENVLRSAIISVLMSLTATQP</sequence>
<dbReference type="InterPro" id="IPR013525">
    <property type="entry name" value="ABC2_TM"/>
</dbReference>
<evidence type="ECO:0000256" key="7">
    <source>
        <dbReference type="ARBA" id="ARBA00023136"/>
    </source>
</evidence>
<evidence type="ECO:0000256" key="2">
    <source>
        <dbReference type="ARBA" id="ARBA00022448"/>
    </source>
</evidence>
<evidence type="ECO:0000313" key="12">
    <source>
        <dbReference type="Proteomes" id="UP000054498"/>
    </source>
</evidence>
<keyword evidence="4" id="KW-0547">Nucleotide-binding</keyword>
<feature type="transmembrane region" description="Helical" evidence="9">
    <location>
        <begin position="12"/>
        <end position="35"/>
    </location>
</feature>
<dbReference type="Proteomes" id="UP000054498">
    <property type="component" value="Unassembled WGS sequence"/>
</dbReference>
<dbReference type="Gene3D" id="3.40.50.300">
    <property type="entry name" value="P-loop containing nucleotide triphosphate hydrolases"/>
    <property type="match status" value="1"/>
</dbReference>
<evidence type="ECO:0000256" key="8">
    <source>
        <dbReference type="SAM" id="MobiDB-lite"/>
    </source>
</evidence>
<dbReference type="KEGG" id="mng:MNEG_8821"/>
<comment type="subcellular location">
    <subcellularLocation>
        <location evidence="1">Membrane</location>
        <topology evidence="1">Multi-pass membrane protein</topology>
    </subcellularLocation>
</comment>
<dbReference type="OrthoDB" id="66620at2759"/>
<evidence type="ECO:0000256" key="5">
    <source>
        <dbReference type="ARBA" id="ARBA00022840"/>
    </source>
</evidence>
<dbReference type="RefSeq" id="XP_013898162.1">
    <property type="nucleotide sequence ID" value="XM_014042708.1"/>
</dbReference>
<reference evidence="11 12" key="1">
    <citation type="journal article" date="2013" name="BMC Genomics">
        <title>Reconstruction of the lipid metabolism for the microalga Monoraphidium neglectum from its genome sequence reveals characteristics suitable for biofuel production.</title>
        <authorList>
            <person name="Bogen C."/>
            <person name="Al-Dilaimi A."/>
            <person name="Albersmeier A."/>
            <person name="Wichmann J."/>
            <person name="Grundmann M."/>
            <person name="Rupp O."/>
            <person name="Lauersen K.J."/>
            <person name="Blifernez-Klassen O."/>
            <person name="Kalinowski J."/>
            <person name="Goesmann A."/>
            <person name="Mussgnug J.H."/>
            <person name="Kruse O."/>
        </authorList>
    </citation>
    <scope>NUCLEOTIDE SEQUENCE [LARGE SCALE GENOMIC DNA]</scope>
    <source>
        <strain evidence="11 12">SAG 48.87</strain>
    </source>
</reference>
<evidence type="ECO:0000256" key="9">
    <source>
        <dbReference type="SAM" id="Phobius"/>
    </source>
</evidence>
<dbReference type="PANTHER" id="PTHR48041">
    <property type="entry name" value="ABC TRANSPORTER G FAMILY MEMBER 28"/>
    <property type="match status" value="1"/>
</dbReference>
<dbReference type="GO" id="GO:0140359">
    <property type="term" value="F:ABC-type transporter activity"/>
    <property type="evidence" value="ECO:0007669"/>
    <property type="project" value="InterPro"/>
</dbReference>
<keyword evidence="7 9" id="KW-0472">Membrane</keyword>
<feature type="transmembrane region" description="Helical" evidence="9">
    <location>
        <begin position="482"/>
        <end position="505"/>
    </location>
</feature>
<evidence type="ECO:0000256" key="6">
    <source>
        <dbReference type="ARBA" id="ARBA00022989"/>
    </source>
</evidence>
<proteinExistence type="predicted"/>
<dbReference type="PROSITE" id="PS50893">
    <property type="entry name" value="ABC_TRANSPORTER_2"/>
    <property type="match status" value="1"/>
</dbReference>
<accession>A0A0D2JIJ9</accession>
<keyword evidence="6 9" id="KW-1133">Transmembrane helix</keyword>
<dbReference type="GO" id="GO:0016020">
    <property type="term" value="C:membrane"/>
    <property type="evidence" value="ECO:0007669"/>
    <property type="project" value="UniProtKB-SubCell"/>
</dbReference>
<keyword evidence="2" id="KW-0813">Transport</keyword>
<evidence type="ECO:0000256" key="3">
    <source>
        <dbReference type="ARBA" id="ARBA00022692"/>
    </source>
</evidence>
<dbReference type="InterPro" id="IPR017871">
    <property type="entry name" value="ABC_transporter-like_CS"/>
</dbReference>
<dbReference type="EMBL" id="KK101940">
    <property type="protein sequence ID" value="KIY99142.1"/>
    <property type="molecule type" value="Genomic_DNA"/>
</dbReference>
<dbReference type="InterPro" id="IPR050352">
    <property type="entry name" value="ABCG_transporters"/>
</dbReference>
<feature type="region of interest" description="Disordered" evidence="8">
    <location>
        <begin position="410"/>
        <end position="431"/>
    </location>
</feature>
<dbReference type="Pfam" id="PF00005">
    <property type="entry name" value="ABC_tran"/>
    <property type="match status" value="1"/>
</dbReference>